<comment type="caution">
    <text evidence="3">The sequence shown here is derived from an EMBL/GenBank/DDBJ whole genome shotgun (WGS) entry which is preliminary data.</text>
</comment>
<dbReference type="Pfam" id="PF13460">
    <property type="entry name" value="NAD_binding_10"/>
    <property type="match status" value="1"/>
</dbReference>
<evidence type="ECO:0000313" key="3">
    <source>
        <dbReference type="EMBL" id="KAJ9656500.1"/>
    </source>
</evidence>
<dbReference type="Proteomes" id="UP001172684">
    <property type="component" value="Unassembled WGS sequence"/>
</dbReference>
<dbReference type="PANTHER" id="PTHR15020">
    <property type="entry name" value="FLAVIN REDUCTASE-RELATED"/>
    <property type="match status" value="1"/>
</dbReference>
<accession>A0ABQ9NGE1</accession>
<keyword evidence="4" id="KW-1185">Reference proteome</keyword>
<dbReference type="PANTHER" id="PTHR15020:SF50">
    <property type="entry name" value="UPF0659 PROTEIN YMR090W"/>
    <property type="match status" value="1"/>
</dbReference>
<proteinExistence type="inferred from homology"/>
<evidence type="ECO:0000259" key="2">
    <source>
        <dbReference type="Pfam" id="PF13460"/>
    </source>
</evidence>
<dbReference type="InterPro" id="IPR036291">
    <property type="entry name" value="NAD(P)-bd_dom_sf"/>
</dbReference>
<protein>
    <recommendedName>
        <fullName evidence="2">NAD(P)-binding domain-containing protein</fullName>
    </recommendedName>
</protein>
<dbReference type="Gene3D" id="3.40.50.720">
    <property type="entry name" value="NAD(P)-binding Rossmann-like Domain"/>
    <property type="match status" value="1"/>
</dbReference>
<feature type="domain" description="NAD(P)-binding" evidence="2">
    <location>
        <begin position="53"/>
        <end position="252"/>
    </location>
</feature>
<gene>
    <name evidence="3" type="ORF">H2201_008513</name>
</gene>
<reference evidence="3" key="1">
    <citation type="submission" date="2022-10" db="EMBL/GenBank/DDBJ databases">
        <title>Culturing micro-colonial fungi from biological soil crusts in the Mojave desert and describing Neophaeococcomyces mojavensis, and introducing the new genera and species Taxawa tesnikishii.</title>
        <authorList>
            <person name="Kurbessoian T."/>
            <person name="Stajich J.E."/>
        </authorList>
    </citation>
    <scope>NUCLEOTIDE SEQUENCE</scope>
    <source>
        <strain evidence="3">TK_1</strain>
    </source>
</reference>
<dbReference type="EMBL" id="JAPDRL010000124">
    <property type="protein sequence ID" value="KAJ9656500.1"/>
    <property type="molecule type" value="Genomic_DNA"/>
</dbReference>
<dbReference type="InterPro" id="IPR016040">
    <property type="entry name" value="NAD(P)-bd_dom"/>
</dbReference>
<sequence>MSYNPYTQTGLFSKEPHLYSNLRKPGIQSLDRARRSPARTLVEGEMASYTILGATGNGGTALLNLLLETTDARIKVYCRNQDKLVRLVPAARNNPRVEVFTGSITDVDLFAKALEGSRAAFLVASTNDNIPGCHISQDLARTVIAALERKKSEKEYAIPRLVLLSSATIDPWISRKSPWVNAIVRRSAWHVYHDLELAEAFLRQHEDWAPCVYIKPGGLSVDVQRGHRLTLDEEESFVSYADIAAGMVEVADSGKGEWNNKNVGVVNANGKARFPAGTPRCIVLGLLRFYFPWLHAHLPTGAGPARDAGGVCG</sequence>
<dbReference type="SUPFAM" id="SSF51735">
    <property type="entry name" value="NAD(P)-binding Rossmann-fold domains"/>
    <property type="match status" value="1"/>
</dbReference>
<evidence type="ECO:0000313" key="4">
    <source>
        <dbReference type="Proteomes" id="UP001172684"/>
    </source>
</evidence>
<evidence type="ECO:0000256" key="1">
    <source>
        <dbReference type="ARBA" id="ARBA00038376"/>
    </source>
</evidence>
<comment type="similarity">
    <text evidence="1">Belongs to the avfA family.</text>
</comment>
<name>A0ABQ9NGE1_9PEZI</name>
<organism evidence="3 4">
    <name type="scientific">Coniosporium apollinis</name>
    <dbReference type="NCBI Taxonomy" id="61459"/>
    <lineage>
        <taxon>Eukaryota</taxon>
        <taxon>Fungi</taxon>
        <taxon>Dikarya</taxon>
        <taxon>Ascomycota</taxon>
        <taxon>Pezizomycotina</taxon>
        <taxon>Dothideomycetes</taxon>
        <taxon>Dothideomycetes incertae sedis</taxon>
        <taxon>Coniosporium</taxon>
    </lineage>
</organism>